<dbReference type="PROSITE" id="PS00107">
    <property type="entry name" value="PROTEIN_KINASE_ATP"/>
    <property type="match status" value="1"/>
</dbReference>
<dbReference type="VEuPathDB" id="FungiDB:MGL_2918"/>
<feature type="binding site" evidence="3">
    <location>
        <position position="310"/>
    </location>
    <ligand>
        <name>ATP</name>
        <dbReference type="ChEBI" id="CHEBI:30616"/>
    </ligand>
</feature>
<dbReference type="InterPro" id="IPR017441">
    <property type="entry name" value="Protein_kinase_ATP_BS"/>
</dbReference>
<dbReference type="EMBL" id="AAYY01000010">
    <property type="protein sequence ID" value="EDP42718.1"/>
    <property type="molecule type" value="Genomic_DNA"/>
</dbReference>
<evidence type="ECO:0000256" key="1">
    <source>
        <dbReference type="ARBA" id="ARBA00022741"/>
    </source>
</evidence>
<sequence>MPIIDVTSPTASMTEGPGAINHSASMAPAHHVSPPENQGLGLKGISNFANIESDEPWSYPFSASNMQRSSSSTRSLHTLSDFSSELLTALPSPMISSHGSQGWVEVHPSDTKTDAFFNTVTAAPSPPKPPPSISRSASSRAPSTSSPAKELSKRRQRALSSPQRPEPCDIVSGGYLETPLKHAILPIRSLEPPASAARLQHHTMTETRSGARHIHGPSIHMRSDSISPLQDAAVSDANRQSEQQRECMLDDKLLKTIDLVTEEEDESSGRVGPYQVMSLLGTGAFSKVLLAKPVNSSNDVRVALKMIACKPGKVDERMRVSWVREAEILKRISHPAIVSFYRSFRTPTHYTLVLEAVNGYELFELLEKHQRQVAQREWLVRRIFGELAHVVHWMHSINLVHRDIKLENIMLTNAFFTTSTKLTSNELGPMPLIKITDFGLARFVKADQMLETRCGSEEYAAPELILGKNYDGRKTDTWAMGVVLYAMLFGAIPFLSSSSQENAYSESAFRNARERNGPDVYHENRDRKAHLLRIVKGELRWPEHTNELCEDEPTNGGYDPSLRLVTPQARHITARFLRRDPKKRATCLELWRDPWFLYGSFALPSAAHPQPCGDAMMRCTAYETSADDFSVLLPCNPEDAPGRQWVETHTKGTGGKESTVMHHENI</sequence>
<feature type="region of interest" description="Disordered" evidence="4">
    <location>
        <begin position="1"/>
        <end position="37"/>
    </location>
</feature>
<dbReference type="GO" id="GO:0004674">
    <property type="term" value="F:protein serine/threonine kinase activity"/>
    <property type="evidence" value="ECO:0007669"/>
    <property type="project" value="TreeGrafter"/>
</dbReference>
<evidence type="ECO:0000313" key="7">
    <source>
        <dbReference type="Proteomes" id="UP000008837"/>
    </source>
</evidence>
<feature type="region of interest" description="Disordered" evidence="4">
    <location>
        <begin position="119"/>
        <end position="170"/>
    </location>
</feature>
<dbReference type="RefSeq" id="XP_001729932.1">
    <property type="nucleotide sequence ID" value="XM_001729880.1"/>
</dbReference>
<dbReference type="GeneID" id="5854239"/>
<feature type="domain" description="Protein kinase" evidence="5">
    <location>
        <begin position="274"/>
        <end position="596"/>
    </location>
</feature>
<dbReference type="SUPFAM" id="SSF56112">
    <property type="entry name" value="Protein kinase-like (PK-like)"/>
    <property type="match status" value="1"/>
</dbReference>
<dbReference type="GO" id="GO:0005737">
    <property type="term" value="C:cytoplasm"/>
    <property type="evidence" value="ECO:0007669"/>
    <property type="project" value="TreeGrafter"/>
</dbReference>
<evidence type="ECO:0000256" key="2">
    <source>
        <dbReference type="ARBA" id="ARBA00022840"/>
    </source>
</evidence>
<evidence type="ECO:0000313" key="6">
    <source>
        <dbReference type="EMBL" id="EDP42718.1"/>
    </source>
</evidence>
<dbReference type="OrthoDB" id="289250at2759"/>
<keyword evidence="1 3" id="KW-0547">Nucleotide-binding</keyword>
<organism evidence="6 7">
    <name type="scientific">Malassezia globosa (strain ATCC MYA-4612 / CBS 7966)</name>
    <name type="common">Dandruff-associated fungus</name>
    <dbReference type="NCBI Taxonomy" id="425265"/>
    <lineage>
        <taxon>Eukaryota</taxon>
        <taxon>Fungi</taxon>
        <taxon>Dikarya</taxon>
        <taxon>Basidiomycota</taxon>
        <taxon>Ustilaginomycotina</taxon>
        <taxon>Malasseziomycetes</taxon>
        <taxon>Malasseziales</taxon>
        <taxon>Malasseziaceae</taxon>
        <taxon>Malassezia</taxon>
    </lineage>
</organism>
<dbReference type="InterPro" id="IPR000719">
    <property type="entry name" value="Prot_kinase_dom"/>
</dbReference>
<dbReference type="GO" id="GO:0005524">
    <property type="term" value="F:ATP binding"/>
    <property type="evidence" value="ECO:0007669"/>
    <property type="project" value="UniProtKB-UniRule"/>
</dbReference>
<evidence type="ECO:0000259" key="5">
    <source>
        <dbReference type="PROSITE" id="PS50011"/>
    </source>
</evidence>
<reference evidence="6 7" key="1">
    <citation type="journal article" date="2007" name="Proc. Natl. Acad. Sci. U.S.A.">
        <title>Dandruff-associated Malassezia genomes reveal convergent and divergent virulence traits shared with plant and human fungal pathogens.</title>
        <authorList>
            <person name="Xu J."/>
            <person name="Saunders C.W."/>
            <person name="Hu P."/>
            <person name="Grant R.A."/>
            <person name="Boekhout T."/>
            <person name="Kuramae E.E."/>
            <person name="Kronstad J.W."/>
            <person name="Deangelis Y.M."/>
            <person name="Reeder N.L."/>
            <person name="Johnstone K.R."/>
            <person name="Leland M."/>
            <person name="Fieno A.M."/>
            <person name="Begley W.M."/>
            <person name="Sun Y."/>
            <person name="Lacey M.P."/>
            <person name="Chaudhary T."/>
            <person name="Keough T."/>
            <person name="Chu L."/>
            <person name="Sears R."/>
            <person name="Yuan B."/>
            <person name="Dawson T.L.Jr."/>
        </authorList>
    </citation>
    <scope>NUCLEOTIDE SEQUENCE [LARGE SCALE GENOMIC DNA]</scope>
    <source>
        <strain evidence="7">ATCC MYA-4612 / CBS 7966</strain>
    </source>
</reference>
<dbReference type="InParanoid" id="A8Q6C2"/>
<dbReference type="PANTHER" id="PTHR24346:SF30">
    <property type="entry name" value="MATERNAL EMBRYONIC LEUCINE ZIPPER KINASE"/>
    <property type="match status" value="1"/>
</dbReference>
<keyword evidence="2 3" id="KW-0067">ATP-binding</keyword>
<dbReference type="InterPro" id="IPR011009">
    <property type="entry name" value="Kinase-like_dom_sf"/>
</dbReference>
<dbReference type="OMA" id="AFANDCG"/>
<proteinExistence type="predicted"/>
<evidence type="ECO:0000256" key="4">
    <source>
        <dbReference type="SAM" id="MobiDB-lite"/>
    </source>
</evidence>
<dbReference type="InterPro" id="IPR008271">
    <property type="entry name" value="Ser/Thr_kinase_AS"/>
</dbReference>
<dbReference type="AlphaFoldDB" id="A8Q6C2"/>
<feature type="compositionally biased region" description="Low complexity" evidence="4">
    <location>
        <begin position="133"/>
        <end position="149"/>
    </location>
</feature>
<dbReference type="GO" id="GO:0035556">
    <property type="term" value="P:intracellular signal transduction"/>
    <property type="evidence" value="ECO:0007669"/>
    <property type="project" value="TreeGrafter"/>
</dbReference>
<dbReference type="Gene3D" id="1.10.510.10">
    <property type="entry name" value="Transferase(Phosphotransferase) domain 1"/>
    <property type="match status" value="1"/>
</dbReference>
<dbReference type="Proteomes" id="UP000008837">
    <property type="component" value="Unassembled WGS sequence"/>
</dbReference>
<evidence type="ECO:0000256" key="3">
    <source>
        <dbReference type="PROSITE-ProRule" id="PRU10141"/>
    </source>
</evidence>
<feature type="region of interest" description="Disordered" evidence="4">
    <location>
        <begin position="643"/>
        <end position="666"/>
    </location>
</feature>
<keyword evidence="7" id="KW-1185">Reference proteome</keyword>
<gene>
    <name evidence="6" type="ORF">MGL_2918</name>
</gene>
<accession>A8Q6C2</accession>
<dbReference type="PROSITE" id="PS00108">
    <property type="entry name" value="PROTEIN_KINASE_ST"/>
    <property type="match status" value="1"/>
</dbReference>
<dbReference type="Pfam" id="PF00069">
    <property type="entry name" value="Pkinase"/>
    <property type="match status" value="1"/>
</dbReference>
<dbReference type="SMART" id="SM00220">
    <property type="entry name" value="S_TKc"/>
    <property type="match status" value="1"/>
</dbReference>
<dbReference type="STRING" id="425265.A8Q6C2"/>
<protein>
    <recommendedName>
        <fullName evidence="5">Protein kinase domain-containing protein</fullName>
    </recommendedName>
</protein>
<comment type="caution">
    <text evidence="6">The sequence shown here is derived from an EMBL/GenBank/DDBJ whole genome shotgun (WGS) entry which is preliminary data.</text>
</comment>
<dbReference type="KEGG" id="mgl:MGL_2918"/>
<dbReference type="PANTHER" id="PTHR24346">
    <property type="entry name" value="MAP/MICROTUBULE AFFINITY-REGULATING KINASE"/>
    <property type="match status" value="1"/>
</dbReference>
<name>A8Q6C2_MALGO</name>
<dbReference type="PROSITE" id="PS50011">
    <property type="entry name" value="PROTEIN_KINASE_DOM"/>
    <property type="match status" value="1"/>
</dbReference>